<geneLocation type="chloroplast" evidence="4"/>
<gene>
    <name evidence="4" type="primary">ycf52</name>
</gene>
<dbReference type="SUPFAM" id="SSF55729">
    <property type="entry name" value="Acyl-CoA N-acyltransferases (Nat)"/>
    <property type="match status" value="1"/>
</dbReference>
<protein>
    <submittedName>
        <fullName evidence="4">Conserved hypothetical plastid protein</fullName>
    </submittedName>
</protein>
<keyword evidence="1" id="KW-0808">Transferase</keyword>
<organism evidence="4">
    <name type="scientific">Flintiella sanguinaria</name>
    <dbReference type="NCBI Taxonomy" id="101926"/>
    <lineage>
        <taxon>Eukaryota</taxon>
        <taxon>Rhodophyta</taxon>
        <taxon>Bangiophyceae</taxon>
        <taxon>Porphyridiales</taxon>
        <taxon>Porphyridiaceae</taxon>
        <taxon>Flintiella</taxon>
    </lineage>
</organism>
<proteinExistence type="predicted"/>
<evidence type="ECO:0000256" key="2">
    <source>
        <dbReference type="ARBA" id="ARBA00023315"/>
    </source>
</evidence>
<feature type="domain" description="N-acetyltransferase" evidence="3">
    <location>
        <begin position="48"/>
        <end position="177"/>
    </location>
</feature>
<sequence length="177" mass="20723">MLFWKNFFSRCNLIGDKPFSSRINFDQLLLKQVEYSDNKLNIYATSEPIFNLYELEQLCDSVGWVKRPQKRIKIALQNSFLTLTLFYFDSNHKQIIGFARVTSDHTFHATIWDVVVDPKFQGNGLGKLLLYYLIKQLRIADISTVTLFADSQVVNFYKKLGFIADPNNIKGMFWYPK</sequence>
<dbReference type="PANTHER" id="PTHR43626">
    <property type="entry name" value="ACYL-COA N-ACYLTRANSFERASE"/>
    <property type="match status" value="1"/>
</dbReference>
<dbReference type="Gene3D" id="3.40.630.30">
    <property type="match status" value="1"/>
</dbReference>
<keyword evidence="2" id="KW-0012">Acyltransferase</keyword>
<accession>A0A1X9PUD2</accession>
<dbReference type="EMBL" id="KY709211">
    <property type="protein sequence ID" value="ARO91105.1"/>
    <property type="molecule type" value="Genomic_DNA"/>
</dbReference>
<dbReference type="GO" id="GO:0005737">
    <property type="term" value="C:cytoplasm"/>
    <property type="evidence" value="ECO:0007669"/>
    <property type="project" value="TreeGrafter"/>
</dbReference>
<reference evidence="4" key="1">
    <citation type="submission" date="2017-03" db="EMBL/GenBank/DDBJ databases">
        <title>The new red algal subphylum Proteorhodophytina comprises the largest and most divergent plastid genomes known.</title>
        <authorList>
            <person name="Munoz-Gomez S.A."/>
            <person name="Mejia-Franco F.G."/>
            <person name="Durnin K."/>
            <person name="Morgan C."/>
            <person name="Grisdale C.J."/>
            <person name="Archibald J.M."/>
            <person name="Slamovits C.H."/>
        </authorList>
    </citation>
    <scope>NUCLEOTIDE SEQUENCE</scope>
    <source>
        <strain evidence="4">UTEX LB2060</strain>
    </source>
</reference>
<evidence type="ECO:0000313" key="4">
    <source>
        <dbReference type="EMBL" id="ARO91105.1"/>
    </source>
</evidence>
<keyword evidence="4" id="KW-0934">Plastid</keyword>
<evidence type="ECO:0000259" key="3">
    <source>
        <dbReference type="PROSITE" id="PS51186"/>
    </source>
</evidence>
<dbReference type="PANTHER" id="PTHR43626:SF4">
    <property type="entry name" value="GCN5-RELATED N-ACETYLTRANSFERASE 2, CHLOROPLASTIC"/>
    <property type="match status" value="1"/>
</dbReference>
<dbReference type="GO" id="GO:0008080">
    <property type="term" value="F:N-acetyltransferase activity"/>
    <property type="evidence" value="ECO:0007669"/>
    <property type="project" value="InterPro"/>
</dbReference>
<evidence type="ECO:0000256" key="1">
    <source>
        <dbReference type="ARBA" id="ARBA00022679"/>
    </source>
</evidence>
<name>A0A1X9PUD2_9RHOD</name>
<keyword evidence="4" id="KW-0150">Chloroplast</keyword>
<dbReference type="InterPro" id="IPR016181">
    <property type="entry name" value="Acyl_CoA_acyltransferase"/>
</dbReference>
<dbReference type="AlphaFoldDB" id="A0A1X9PUD2"/>
<dbReference type="PROSITE" id="PS51186">
    <property type="entry name" value="GNAT"/>
    <property type="match status" value="1"/>
</dbReference>
<dbReference type="Pfam" id="PF00583">
    <property type="entry name" value="Acetyltransf_1"/>
    <property type="match status" value="1"/>
</dbReference>
<dbReference type="InterPro" id="IPR045039">
    <property type="entry name" value="NSI-like"/>
</dbReference>
<dbReference type="InterPro" id="IPR000182">
    <property type="entry name" value="GNAT_dom"/>
</dbReference>